<keyword evidence="4 8" id="KW-0493">Microtubule</keyword>
<evidence type="ECO:0000256" key="4">
    <source>
        <dbReference type="ARBA" id="ARBA00022701"/>
    </source>
</evidence>
<dbReference type="WBParaSite" id="PgR075_g021_t02">
    <property type="protein sequence ID" value="PgR075_g021_t02"/>
    <property type="gene ID" value="PgR075_g021"/>
</dbReference>
<organism evidence="10 11">
    <name type="scientific">Parascaris univalens</name>
    <name type="common">Nematode worm</name>
    <dbReference type="NCBI Taxonomy" id="6257"/>
    <lineage>
        <taxon>Eukaryota</taxon>
        <taxon>Metazoa</taxon>
        <taxon>Ecdysozoa</taxon>
        <taxon>Nematoda</taxon>
        <taxon>Chromadorea</taxon>
        <taxon>Rhabditida</taxon>
        <taxon>Spirurina</taxon>
        <taxon>Ascaridomorpha</taxon>
        <taxon>Ascaridoidea</taxon>
        <taxon>Ascarididae</taxon>
        <taxon>Parascaris</taxon>
    </lineage>
</organism>
<name>A0A915C1C4_PARUN</name>
<dbReference type="GO" id="GO:0005525">
    <property type="term" value="F:GTP binding"/>
    <property type="evidence" value="ECO:0007669"/>
    <property type="project" value="UniProtKB-UniRule"/>
</dbReference>
<accession>A0A915C1C4</accession>
<evidence type="ECO:0000313" key="11">
    <source>
        <dbReference type="WBParaSite" id="PgR075_g021_t02"/>
    </source>
</evidence>
<keyword evidence="5 8" id="KW-0547">Nucleotide-binding</keyword>
<keyword evidence="10" id="KW-1185">Reference proteome</keyword>
<comment type="subcellular location">
    <subcellularLocation>
        <location evidence="1">Cytoplasm</location>
        <location evidence="1">Cytoskeleton</location>
        <location evidence="1">Microtubule organizing center</location>
    </subcellularLocation>
</comment>
<keyword evidence="7" id="KW-0206">Cytoskeleton</keyword>
<dbReference type="Proteomes" id="UP000887569">
    <property type="component" value="Unplaced"/>
</dbReference>
<dbReference type="CDD" id="cd02188">
    <property type="entry name" value="gamma_tubulin"/>
    <property type="match status" value="1"/>
</dbReference>
<dbReference type="Gene3D" id="3.40.50.1440">
    <property type="entry name" value="Tubulin/FtsZ, GTPase domain"/>
    <property type="match status" value="1"/>
</dbReference>
<evidence type="ECO:0000256" key="3">
    <source>
        <dbReference type="ARBA" id="ARBA00022490"/>
    </source>
</evidence>
<dbReference type="SMART" id="SM00864">
    <property type="entry name" value="Tubulin"/>
    <property type="match status" value="1"/>
</dbReference>
<evidence type="ECO:0000259" key="9">
    <source>
        <dbReference type="SMART" id="SM00864"/>
    </source>
</evidence>
<feature type="domain" description="Tubulin/FtsZ GTPase" evidence="9">
    <location>
        <begin position="48"/>
        <end position="251"/>
    </location>
</feature>
<dbReference type="GO" id="GO:0031122">
    <property type="term" value="P:cytoplasmic microtubule organization"/>
    <property type="evidence" value="ECO:0007669"/>
    <property type="project" value="InterPro"/>
</dbReference>
<dbReference type="PANTHER" id="PTHR11588">
    <property type="entry name" value="TUBULIN"/>
    <property type="match status" value="1"/>
</dbReference>
<sequence>MPSEIIAIQFGQCGNQIGDAFWRALCTEHGIAPDGTLSQEEIIAHDLKRVFFYQADDAHYVPRAVLVDLEPRVINSIVNSEYRSLYNMENIFKAPQGGGAGNNWACGYGQGREAQEVLFEMLEREAENSDYLEGFMMCHSIAGGTGSGMGSYALEKISDRFPKKLVQTYSVFPVNKQGEASDVVVQPYNSILTLARLIEHPNCVVVLDNTALHRIASENAPTAPSASSFALINSLVSRIMCASTATLRFPGAMNTRLINLIAPLVAYPPMRFLQTDFSNRYEVYRL</sequence>
<comment type="function">
    <text evidence="8">Tubulin is the major constituent of microtubules, protein filaments consisting of alpha- and beta-tubulin heterodimers. Gamma-tubulin is a key component of the gamma-tubulin ring complex (gTuRC) which mediates microtubule nucleation. The gTuRC regulates the minus-end nucleation of alpha-beta tubulin heterodimers that grow into microtubule protafilaments, a critical step in centrosome duplication and spindle formation.</text>
</comment>
<dbReference type="InterPro" id="IPR003008">
    <property type="entry name" value="Tubulin_FtsZ_GTPase"/>
</dbReference>
<keyword evidence="6 8" id="KW-0342">GTP-binding</keyword>
<protein>
    <recommendedName>
        <fullName evidence="8">Tubulin gamma chain</fullName>
    </recommendedName>
</protein>
<evidence type="ECO:0000256" key="1">
    <source>
        <dbReference type="ARBA" id="ARBA00004267"/>
    </source>
</evidence>
<dbReference type="InterPro" id="IPR017975">
    <property type="entry name" value="Tubulin_CS"/>
</dbReference>
<dbReference type="SUPFAM" id="SSF52490">
    <property type="entry name" value="Tubulin nucleotide-binding domain-like"/>
    <property type="match status" value="1"/>
</dbReference>
<proteinExistence type="inferred from homology"/>
<reference evidence="11" key="1">
    <citation type="submission" date="2022-11" db="UniProtKB">
        <authorList>
            <consortium name="WormBaseParasite"/>
        </authorList>
    </citation>
    <scope>IDENTIFICATION</scope>
</reference>
<evidence type="ECO:0000256" key="5">
    <source>
        <dbReference type="ARBA" id="ARBA00022741"/>
    </source>
</evidence>
<dbReference type="PRINTS" id="PR01164">
    <property type="entry name" value="GAMMATUBULIN"/>
</dbReference>
<evidence type="ECO:0000256" key="7">
    <source>
        <dbReference type="ARBA" id="ARBA00023212"/>
    </source>
</evidence>
<comment type="similarity">
    <text evidence="2 8">Belongs to the tubulin family.</text>
</comment>
<evidence type="ECO:0000256" key="2">
    <source>
        <dbReference type="ARBA" id="ARBA00009636"/>
    </source>
</evidence>
<dbReference type="InterPro" id="IPR002454">
    <property type="entry name" value="Gamma_tubulin"/>
</dbReference>
<evidence type="ECO:0000256" key="6">
    <source>
        <dbReference type="ARBA" id="ARBA00023134"/>
    </source>
</evidence>
<dbReference type="PRINTS" id="PR01161">
    <property type="entry name" value="TUBULIN"/>
</dbReference>
<dbReference type="GO" id="GO:0007020">
    <property type="term" value="P:microtubule nucleation"/>
    <property type="evidence" value="ECO:0007669"/>
    <property type="project" value="InterPro"/>
</dbReference>
<dbReference type="GO" id="GO:0000930">
    <property type="term" value="C:gamma-tubulin complex"/>
    <property type="evidence" value="ECO:0007669"/>
    <property type="project" value="InterPro"/>
</dbReference>
<dbReference type="Pfam" id="PF00091">
    <property type="entry name" value="Tubulin"/>
    <property type="match status" value="1"/>
</dbReference>
<dbReference type="InterPro" id="IPR000217">
    <property type="entry name" value="Tubulin"/>
</dbReference>
<dbReference type="AlphaFoldDB" id="A0A915C1C4"/>
<dbReference type="PROSITE" id="PS00227">
    <property type="entry name" value="TUBULIN"/>
    <property type="match status" value="1"/>
</dbReference>
<dbReference type="GO" id="GO:0005874">
    <property type="term" value="C:microtubule"/>
    <property type="evidence" value="ECO:0007669"/>
    <property type="project" value="UniProtKB-KW"/>
</dbReference>
<dbReference type="InterPro" id="IPR036525">
    <property type="entry name" value="Tubulin/FtsZ_GTPase_sf"/>
</dbReference>
<keyword evidence="3" id="KW-0963">Cytoplasm</keyword>
<evidence type="ECO:0000313" key="10">
    <source>
        <dbReference type="Proteomes" id="UP000887569"/>
    </source>
</evidence>
<evidence type="ECO:0000256" key="8">
    <source>
        <dbReference type="RuleBase" id="RU000352"/>
    </source>
</evidence>